<dbReference type="EMBL" id="CP101751">
    <property type="protein sequence ID" value="UUC45095.1"/>
    <property type="molecule type" value="Genomic_DNA"/>
</dbReference>
<reference evidence="2" key="1">
    <citation type="submission" date="2022-07" db="EMBL/GenBank/DDBJ databases">
        <title>Isolation, identification, and degradation of a PFOSA degrading strain from sewage treatment plant.</title>
        <authorList>
            <person name="Zhang L."/>
            <person name="Huo Y."/>
        </authorList>
    </citation>
    <scope>NUCLEOTIDE SEQUENCE</scope>
    <source>
        <strain evidence="2">C1</strain>
    </source>
</reference>
<dbReference type="InterPro" id="IPR029068">
    <property type="entry name" value="Glyas_Bleomycin-R_OHBP_Dase"/>
</dbReference>
<dbReference type="InterPro" id="IPR058997">
    <property type="entry name" value="YycE-like_C"/>
</dbReference>
<dbReference type="Pfam" id="PF22658">
    <property type="entry name" value="YycE-like_N"/>
    <property type="match status" value="1"/>
</dbReference>
<dbReference type="PROSITE" id="PS51257">
    <property type="entry name" value="PROKAR_LIPOPROTEIN"/>
    <property type="match status" value="1"/>
</dbReference>
<organism evidence="2 3">
    <name type="scientific">Flavobacterium cerinum</name>
    <dbReference type="NCBI Taxonomy" id="2502784"/>
    <lineage>
        <taxon>Bacteria</taxon>
        <taxon>Pseudomonadati</taxon>
        <taxon>Bacteroidota</taxon>
        <taxon>Flavobacteriia</taxon>
        <taxon>Flavobacteriales</taxon>
        <taxon>Flavobacteriaceae</taxon>
        <taxon>Flavobacterium</taxon>
    </lineage>
</organism>
<dbReference type="RefSeq" id="WP_256550785.1">
    <property type="nucleotide sequence ID" value="NZ_CP101751.1"/>
</dbReference>
<feature type="domain" description="VOC" evidence="1">
    <location>
        <begin position="36"/>
        <end position="162"/>
    </location>
</feature>
<sequence>MRGLKAVVVAIGSVFLTTACHNKTETQETMNEKTTGLNAVQFRVARPTNNLKAVVAFYKDALGLKELGSFTGHDGYDGVMLGLPDEQYHLEFTQHSDTTPLPEPTRENLLVFYFDTPEKYHKAIQRMTNFGIQPVAPENPYWIGKSETYEDPDKWRVILFNGLYKP</sequence>
<protein>
    <submittedName>
        <fullName evidence="2">VOC family protein</fullName>
    </submittedName>
</protein>
<evidence type="ECO:0000313" key="2">
    <source>
        <dbReference type="EMBL" id="UUC45095.1"/>
    </source>
</evidence>
<dbReference type="PROSITE" id="PS51819">
    <property type="entry name" value="VOC"/>
    <property type="match status" value="1"/>
</dbReference>
<evidence type="ECO:0000313" key="3">
    <source>
        <dbReference type="Proteomes" id="UP001059844"/>
    </source>
</evidence>
<dbReference type="Pfam" id="PF22659">
    <property type="entry name" value="YycE-like_C"/>
    <property type="match status" value="1"/>
</dbReference>
<dbReference type="SUPFAM" id="SSF54593">
    <property type="entry name" value="Glyoxalase/Bleomycin resistance protein/Dihydroxybiphenyl dioxygenase"/>
    <property type="match status" value="1"/>
</dbReference>
<accession>A0ABY5IS47</accession>
<dbReference type="Proteomes" id="UP001059844">
    <property type="component" value="Chromosome"/>
</dbReference>
<keyword evidence="3" id="KW-1185">Reference proteome</keyword>
<name>A0ABY5IS47_9FLAO</name>
<dbReference type="InterPro" id="IPR037523">
    <property type="entry name" value="VOC_core"/>
</dbReference>
<dbReference type="InterPro" id="IPR058998">
    <property type="entry name" value="YycE-like_N"/>
</dbReference>
<evidence type="ECO:0000259" key="1">
    <source>
        <dbReference type="PROSITE" id="PS51819"/>
    </source>
</evidence>
<proteinExistence type="predicted"/>
<dbReference type="Gene3D" id="3.10.180.10">
    <property type="entry name" value="2,3-Dihydroxybiphenyl 1,2-Dioxygenase, domain 1"/>
    <property type="match status" value="1"/>
</dbReference>
<gene>
    <name evidence="2" type="ORF">NOX80_15900</name>
</gene>
<dbReference type="CDD" id="cd06587">
    <property type="entry name" value="VOC"/>
    <property type="match status" value="1"/>
</dbReference>